<dbReference type="KEGG" id="pcea:J3359_10375"/>
<accession>A0A975CKZ1</accession>
<name>A0A975CKZ1_9FLAO</name>
<protein>
    <submittedName>
        <fullName evidence="1">GLPGLI family protein</fullName>
    </submittedName>
</protein>
<dbReference type="NCBIfam" id="TIGR01200">
    <property type="entry name" value="GLPGLI"/>
    <property type="match status" value="1"/>
</dbReference>
<evidence type="ECO:0000313" key="2">
    <source>
        <dbReference type="Proteomes" id="UP000663920"/>
    </source>
</evidence>
<dbReference type="Proteomes" id="UP000663920">
    <property type="component" value="Chromosome"/>
</dbReference>
<sequence length="151" mass="17121">MPQLLLSQVRKSGHITYVASLDISSLGNYLVKAPKAHKSQINETLNNNKNIKYILTFNSVSSSFSKEAKMKKDTKKGGINITELKAGSGVYFFDKIKKENLLQKNSFGENFLILIPESKWKITREKKMIGKYLCYKAITEKTIEGRKGVKK</sequence>
<dbReference type="InterPro" id="IPR005901">
    <property type="entry name" value="GLPGLI"/>
</dbReference>
<keyword evidence="2" id="KW-1185">Reference proteome</keyword>
<gene>
    <name evidence="1" type="ORF">J3359_10375</name>
</gene>
<organism evidence="1 2">
    <name type="scientific">Polaribacter cellanae</name>
    <dbReference type="NCBI Taxonomy" id="2818493"/>
    <lineage>
        <taxon>Bacteria</taxon>
        <taxon>Pseudomonadati</taxon>
        <taxon>Bacteroidota</taxon>
        <taxon>Flavobacteriia</taxon>
        <taxon>Flavobacteriales</taxon>
        <taxon>Flavobacteriaceae</taxon>
    </lineage>
</organism>
<dbReference type="AlphaFoldDB" id="A0A975CKZ1"/>
<evidence type="ECO:0000313" key="1">
    <source>
        <dbReference type="EMBL" id="QTE21244.1"/>
    </source>
</evidence>
<dbReference type="EMBL" id="CP071869">
    <property type="protein sequence ID" value="QTE21244.1"/>
    <property type="molecule type" value="Genomic_DNA"/>
</dbReference>
<proteinExistence type="predicted"/>
<reference evidence="1 2" key="1">
    <citation type="submission" date="2021-03" db="EMBL/GenBank/DDBJ databases">
        <title>Complete genome of Polaribacter_sp.SM13.</title>
        <authorList>
            <person name="Jeong S.W."/>
            <person name="Bae J.W."/>
        </authorList>
    </citation>
    <scope>NUCLEOTIDE SEQUENCE [LARGE SCALE GENOMIC DNA]</scope>
    <source>
        <strain evidence="1 2">SM13</strain>
    </source>
</reference>